<dbReference type="Pfam" id="PF13639">
    <property type="entry name" value="zf-RING_2"/>
    <property type="match status" value="1"/>
</dbReference>
<dbReference type="GO" id="GO:0016020">
    <property type="term" value="C:membrane"/>
    <property type="evidence" value="ECO:0007669"/>
    <property type="project" value="UniProtKB-SubCell"/>
</dbReference>
<dbReference type="PANTHER" id="PTHR46539">
    <property type="entry name" value="E3 UBIQUITIN-PROTEIN LIGASE ATL42"/>
    <property type="match status" value="1"/>
</dbReference>
<dbReference type="Gene3D" id="3.30.40.10">
    <property type="entry name" value="Zinc/RING finger domain, C3HC4 (zinc finger)"/>
    <property type="match status" value="1"/>
</dbReference>
<evidence type="ECO:0000256" key="1">
    <source>
        <dbReference type="ARBA" id="ARBA00004370"/>
    </source>
</evidence>
<name>A0A9P6EY33_9FUNG</name>
<dbReference type="AlphaFoldDB" id="A0A9P6EY33"/>
<evidence type="ECO:0000256" key="6">
    <source>
        <dbReference type="ARBA" id="ARBA00022989"/>
    </source>
</evidence>
<dbReference type="GO" id="GO:0008270">
    <property type="term" value="F:zinc ion binding"/>
    <property type="evidence" value="ECO:0007669"/>
    <property type="project" value="UniProtKB-KW"/>
</dbReference>
<feature type="transmembrane region" description="Helical" evidence="10">
    <location>
        <begin position="50"/>
        <end position="67"/>
    </location>
</feature>
<comment type="subcellular location">
    <subcellularLocation>
        <location evidence="1">Membrane</location>
    </subcellularLocation>
</comment>
<evidence type="ECO:0000256" key="9">
    <source>
        <dbReference type="SAM" id="MobiDB-lite"/>
    </source>
</evidence>
<evidence type="ECO:0000256" key="3">
    <source>
        <dbReference type="ARBA" id="ARBA00022723"/>
    </source>
</evidence>
<evidence type="ECO:0000259" key="11">
    <source>
        <dbReference type="PROSITE" id="PS50089"/>
    </source>
</evidence>
<keyword evidence="5" id="KW-0862">Zinc</keyword>
<dbReference type="InterPro" id="IPR001841">
    <property type="entry name" value="Znf_RING"/>
</dbReference>
<evidence type="ECO:0000256" key="4">
    <source>
        <dbReference type="ARBA" id="ARBA00022771"/>
    </source>
</evidence>
<feature type="transmembrane region" description="Helical" evidence="10">
    <location>
        <begin position="87"/>
        <end position="111"/>
    </location>
</feature>
<gene>
    <name evidence="12" type="ORF">EC957_007536</name>
</gene>
<keyword evidence="4 8" id="KW-0863">Zinc-finger</keyword>
<evidence type="ECO:0000256" key="8">
    <source>
        <dbReference type="PROSITE-ProRule" id="PRU00175"/>
    </source>
</evidence>
<feature type="transmembrane region" description="Helical" evidence="10">
    <location>
        <begin position="6"/>
        <end position="29"/>
    </location>
</feature>
<protein>
    <recommendedName>
        <fullName evidence="11">RING-type domain-containing protein</fullName>
    </recommendedName>
</protein>
<evidence type="ECO:0000313" key="12">
    <source>
        <dbReference type="EMBL" id="KAF9537894.1"/>
    </source>
</evidence>
<keyword evidence="3" id="KW-0479">Metal-binding</keyword>
<evidence type="ECO:0000256" key="2">
    <source>
        <dbReference type="ARBA" id="ARBA00022692"/>
    </source>
</evidence>
<dbReference type="SMART" id="SM00184">
    <property type="entry name" value="RING"/>
    <property type="match status" value="1"/>
</dbReference>
<dbReference type="SMART" id="SM00744">
    <property type="entry name" value="RINGv"/>
    <property type="match status" value="1"/>
</dbReference>
<evidence type="ECO:0000256" key="10">
    <source>
        <dbReference type="SAM" id="Phobius"/>
    </source>
</evidence>
<organism evidence="12 13">
    <name type="scientific">Mortierella hygrophila</name>
    <dbReference type="NCBI Taxonomy" id="979708"/>
    <lineage>
        <taxon>Eukaryota</taxon>
        <taxon>Fungi</taxon>
        <taxon>Fungi incertae sedis</taxon>
        <taxon>Mucoromycota</taxon>
        <taxon>Mortierellomycotina</taxon>
        <taxon>Mortierellomycetes</taxon>
        <taxon>Mortierellales</taxon>
        <taxon>Mortierellaceae</taxon>
        <taxon>Mortierella</taxon>
    </lineage>
</organism>
<feature type="region of interest" description="Disordered" evidence="9">
    <location>
        <begin position="222"/>
        <end position="245"/>
    </location>
</feature>
<keyword evidence="2 10" id="KW-0812">Transmembrane</keyword>
<keyword evidence="13" id="KW-1185">Reference proteome</keyword>
<dbReference type="InterPro" id="IPR013083">
    <property type="entry name" value="Znf_RING/FYVE/PHD"/>
</dbReference>
<feature type="compositionally biased region" description="Polar residues" evidence="9">
    <location>
        <begin position="235"/>
        <end position="245"/>
    </location>
</feature>
<proteinExistence type="predicted"/>
<sequence>MICNEQLYSWLTVQAFMFLSQIVSTCNILQRQTMMISSSRANAIDQRTRIMLLIFMIWTVVGVGFLGSENGNSQDPCSTTNDPIYNWSFKIIIFHVSMIGIYCLPCSSLLLTRVFPNSISSGLTRTATKPMIDKLGSTPMVEGMFGGDVEEATCAICLGDYKPDEIIRFLPCQHHFHLECVDQWLATDKSCPLCKHDIDKPLDIHNSRRSALTHAISNTHINSNASEDDTHHNHNNVGPSHNTNGNNAIGMDGFQVIIV</sequence>
<evidence type="ECO:0000256" key="7">
    <source>
        <dbReference type="ARBA" id="ARBA00023136"/>
    </source>
</evidence>
<evidence type="ECO:0000256" key="5">
    <source>
        <dbReference type="ARBA" id="ARBA00022833"/>
    </source>
</evidence>
<keyword evidence="7 10" id="KW-0472">Membrane</keyword>
<dbReference type="PROSITE" id="PS50089">
    <property type="entry name" value="ZF_RING_2"/>
    <property type="match status" value="1"/>
</dbReference>
<accession>A0A9P6EY33</accession>
<evidence type="ECO:0000313" key="13">
    <source>
        <dbReference type="Proteomes" id="UP000723463"/>
    </source>
</evidence>
<reference evidence="12" key="1">
    <citation type="journal article" date="2020" name="Fungal Divers.">
        <title>Resolving the Mortierellaceae phylogeny through synthesis of multi-gene phylogenetics and phylogenomics.</title>
        <authorList>
            <person name="Vandepol N."/>
            <person name="Liber J."/>
            <person name="Desiro A."/>
            <person name="Na H."/>
            <person name="Kennedy M."/>
            <person name="Barry K."/>
            <person name="Grigoriev I.V."/>
            <person name="Miller A.N."/>
            <person name="O'Donnell K."/>
            <person name="Stajich J.E."/>
            <person name="Bonito G."/>
        </authorList>
    </citation>
    <scope>NUCLEOTIDE SEQUENCE</scope>
    <source>
        <strain evidence="12">NRRL 2591</strain>
    </source>
</reference>
<dbReference type="EMBL" id="JAAAXW010000353">
    <property type="protein sequence ID" value="KAF9537894.1"/>
    <property type="molecule type" value="Genomic_DNA"/>
</dbReference>
<dbReference type="Proteomes" id="UP000723463">
    <property type="component" value="Unassembled WGS sequence"/>
</dbReference>
<comment type="caution">
    <text evidence="12">The sequence shown here is derived from an EMBL/GenBank/DDBJ whole genome shotgun (WGS) entry which is preliminary data.</text>
</comment>
<feature type="domain" description="RING-type" evidence="11">
    <location>
        <begin position="154"/>
        <end position="195"/>
    </location>
</feature>
<dbReference type="SUPFAM" id="SSF57850">
    <property type="entry name" value="RING/U-box"/>
    <property type="match status" value="1"/>
</dbReference>
<keyword evidence="6 10" id="KW-1133">Transmembrane helix</keyword>
<dbReference type="PANTHER" id="PTHR46539:SF1">
    <property type="entry name" value="E3 UBIQUITIN-PROTEIN LIGASE ATL42"/>
    <property type="match status" value="1"/>
</dbReference>
<dbReference type="InterPro" id="IPR011016">
    <property type="entry name" value="Znf_RING-CH"/>
</dbReference>